<sequence length="115" mass="11494">MLLHPYGLRDLGAALTAAGTGALCYDARLLTEEWHGGAGSPRFPCTGLVDDAVRAGRLPTPTSLLGKGGDETAGILVGRLLGVGDGPAVRAGPVGHRAGAVAHPPGELPGPSRRG</sequence>
<dbReference type="AlphaFoldDB" id="A0A9W6V3Z4"/>
<feature type="region of interest" description="Disordered" evidence="1">
    <location>
        <begin position="92"/>
        <end position="115"/>
    </location>
</feature>
<evidence type="ECO:0000256" key="1">
    <source>
        <dbReference type="SAM" id="MobiDB-lite"/>
    </source>
</evidence>
<proteinExistence type="predicted"/>
<evidence type="ECO:0000313" key="3">
    <source>
        <dbReference type="Proteomes" id="UP001165041"/>
    </source>
</evidence>
<dbReference type="Proteomes" id="UP001165041">
    <property type="component" value="Unassembled WGS sequence"/>
</dbReference>
<comment type="caution">
    <text evidence="2">The sequence shown here is derived from an EMBL/GenBank/DDBJ whole genome shotgun (WGS) entry which is preliminary data.</text>
</comment>
<gene>
    <name evidence="2" type="ORF">Kpho02_50220</name>
</gene>
<evidence type="ECO:0000313" key="2">
    <source>
        <dbReference type="EMBL" id="GLW72723.1"/>
    </source>
</evidence>
<accession>A0A9W6V3Z4</accession>
<name>A0A9W6V3Z4_9ACTN</name>
<organism evidence="2 3">
    <name type="scientific">Kitasatospora phosalacinea</name>
    <dbReference type="NCBI Taxonomy" id="2065"/>
    <lineage>
        <taxon>Bacteria</taxon>
        <taxon>Bacillati</taxon>
        <taxon>Actinomycetota</taxon>
        <taxon>Actinomycetes</taxon>
        <taxon>Kitasatosporales</taxon>
        <taxon>Streptomycetaceae</taxon>
        <taxon>Kitasatospora</taxon>
    </lineage>
</organism>
<protein>
    <submittedName>
        <fullName evidence="2">Uncharacterized protein</fullName>
    </submittedName>
</protein>
<reference evidence="2" key="1">
    <citation type="submission" date="2023-02" db="EMBL/GenBank/DDBJ databases">
        <title>Kitasatospora phosalacinea NBRC 14627.</title>
        <authorList>
            <person name="Ichikawa N."/>
            <person name="Sato H."/>
            <person name="Tonouchi N."/>
        </authorList>
    </citation>
    <scope>NUCLEOTIDE SEQUENCE</scope>
    <source>
        <strain evidence="2">NBRC 14627</strain>
    </source>
</reference>
<dbReference type="EMBL" id="BSSA01000019">
    <property type="protein sequence ID" value="GLW72723.1"/>
    <property type="molecule type" value="Genomic_DNA"/>
</dbReference>